<dbReference type="GO" id="GO:0009451">
    <property type="term" value="P:RNA modification"/>
    <property type="evidence" value="ECO:0007669"/>
    <property type="project" value="InterPro"/>
</dbReference>
<gene>
    <name evidence="3" type="ORF">C4D60_Mb11t17140</name>
</gene>
<evidence type="ECO:0000313" key="4">
    <source>
        <dbReference type="Proteomes" id="UP000317650"/>
    </source>
</evidence>
<keyword evidence="4" id="KW-1185">Reference proteome</keyword>
<dbReference type="FunFam" id="1.25.40.10:FF:000344">
    <property type="entry name" value="Pentatricopeptide repeat-containing protein"/>
    <property type="match status" value="2"/>
</dbReference>
<feature type="repeat" description="PPR" evidence="2">
    <location>
        <begin position="833"/>
        <end position="867"/>
    </location>
</feature>
<feature type="repeat" description="PPR" evidence="2">
    <location>
        <begin position="156"/>
        <end position="190"/>
    </location>
</feature>
<feature type="repeat" description="PPR" evidence="2">
    <location>
        <begin position="732"/>
        <end position="766"/>
    </location>
</feature>
<dbReference type="GO" id="GO:0099402">
    <property type="term" value="P:plant organ development"/>
    <property type="evidence" value="ECO:0007669"/>
    <property type="project" value="UniProtKB-ARBA"/>
</dbReference>
<dbReference type="NCBIfam" id="TIGR00756">
    <property type="entry name" value="PPR"/>
    <property type="match status" value="7"/>
</dbReference>
<feature type="repeat" description="PPR" evidence="2">
    <location>
        <begin position="392"/>
        <end position="426"/>
    </location>
</feature>
<dbReference type="PANTHER" id="PTHR47926">
    <property type="entry name" value="PENTATRICOPEPTIDE REPEAT-CONTAINING PROTEIN"/>
    <property type="match status" value="1"/>
</dbReference>
<dbReference type="Gene3D" id="1.25.40.10">
    <property type="entry name" value="Tetratricopeptide repeat domain"/>
    <property type="match status" value="8"/>
</dbReference>
<dbReference type="PANTHER" id="PTHR47926:SF375">
    <property type="entry name" value="PENTATRICOPEPTIDE REPEAT-CONTAINING PROTEIN"/>
    <property type="match status" value="1"/>
</dbReference>
<dbReference type="InterPro" id="IPR011990">
    <property type="entry name" value="TPR-like_helical_dom_sf"/>
</dbReference>
<feature type="repeat" description="PPR" evidence="2">
    <location>
        <begin position="493"/>
        <end position="527"/>
    </location>
</feature>
<feature type="repeat" description="PPR" evidence="2">
    <location>
        <begin position="1070"/>
        <end position="1104"/>
    </location>
</feature>
<dbReference type="Pfam" id="PF20431">
    <property type="entry name" value="E_motif"/>
    <property type="match status" value="1"/>
</dbReference>
<feature type="repeat" description="PPR" evidence="2">
    <location>
        <begin position="291"/>
        <end position="325"/>
    </location>
</feature>
<feature type="repeat" description="PPR" evidence="2">
    <location>
        <begin position="257"/>
        <end position="287"/>
    </location>
</feature>
<feature type="repeat" description="PPR" evidence="2">
    <location>
        <begin position="969"/>
        <end position="1003"/>
    </location>
</feature>
<comment type="caution">
    <text evidence="3">The sequence shown here is derived from an EMBL/GenBank/DDBJ whole genome shotgun (WGS) entry which is preliminary data.</text>
</comment>
<dbReference type="FunFam" id="1.25.40.10:FF:000627">
    <property type="entry name" value="Pentatricopeptide repeat-containing protein"/>
    <property type="match status" value="2"/>
</dbReference>
<protein>
    <recommendedName>
        <fullName evidence="5">Pentacotripeptide-repeat region of PRORP domain-containing protein</fullName>
    </recommendedName>
</protein>
<evidence type="ECO:0000313" key="3">
    <source>
        <dbReference type="EMBL" id="THU56427.1"/>
    </source>
</evidence>
<accession>A0A4S8J4Q4</accession>
<evidence type="ECO:0000256" key="1">
    <source>
        <dbReference type="ARBA" id="ARBA00022737"/>
    </source>
</evidence>
<dbReference type="Pfam" id="PF12854">
    <property type="entry name" value="PPR_1"/>
    <property type="match status" value="1"/>
</dbReference>
<dbReference type="SUPFAM" id="SSF48452">
    <property type="entry name" value="TPR-like"/>
    <property type="match status" value="1"/>
</dbReference>
<evidence type="ECO:0008006" key="5">
    <source>
        <dbReference type="Google" id="ProtNLM"/>
    </source>
</evidence>
<dbReference type="Proteomes" id="UP000317650">
    <property type="component" value="Chromosome 11"/>
</dbReference>
<dbReference type="InterPro" id="IPR046848">
    <property type="entry name" value="E_motif"/>
</dbReference>
<dbReference type="InterPro" id="IPR046960">
    <property type="entry name" value="PPR_At4g14850-like_plant"/>
</dbReference>
<dbReference type="STRING" id="52838.A0A4S8J4Q4"/>
<sequence>MRSSPPSISSNTFDHIHRSVPIRWWSALPSPLTDSQEPALPAKALPSAARSSQLRSIVAFIQSASAVGHLSEAFAAFSDLRLRSPDVAFLLRPLSSLLSCCTSRSAIPEGRQLHALVLALGFQDHVFLLSKLTSFYAAGGLLSDAASLAESSSKNRSLAWNFLVSAHARCRRWRGAIFSYKQMVERGVSVGKHAYSSVLRACGEMGDLGLGKEIHVCMDAAGIELDLCAWNSLVAMYVKCGALDAARRLFDGMPERDVITWNSMISAYASVGRWEEAFELLQLMPEGPGVNTVTWNAIVSGNLQLGNHWEVLRLISRMRISGPAVDHVTLVIGLKACSKVESVRIGKEIHGVAIRIHCDGIENIVNALITMYSRCKHTSYAYILFRINAIHSLIAWNAMISGALHAEKAEEAYFLFHEMIGSGMQPNFVTVITMLSLCTRVMNLKHGRELHCYITKQGFEDHLVLGNSLIGIYSKSGRMATAQRLFNIMRDCDVVSYTLLIAGYGMQGEGITSLKLFQQMISSEIEPDHVTMVAILSACSHSGLVTEGQLLFDHMISVYGIAPRLEHFSCIVDLYCRAGLLKKAEELINQMPFEPSIAMLATLVGASQSPPAAPSEPEALEASPPIHHHHSLISSIKALSAQGHLSEAFTAFSLLRLRYPASSLLVLHSLSSLISCSSSQKAVRQGLQLHALTLSCGLHDHPSLLPRLTSLYIMFRLLPDAHALVFSSHSLEVLHWNLLISAYMKDDRPSDALLAYRQLVQRGIQPDRFTYPSVLKACGDVLDLELGKEVHRSINESCMEWNIFVHNALVAMYADCGALGFARKLFDEMPERDVVSWNTMVSGYASRGMWEKAFQLFEQMRAEGSEVNSVTWNTIVGGHLQRGNPREALRLISEVTTHGSEIDFVTLVVGLSACSHVGSLKLGKEIHGFATRCCGDGIESVRNALITMYSRCKDMKHACLLFQMTKMRSLITWNTMIAGFGLSDQAEEASFVIRDMVQSGVQPNYVTVVTYLALCARAANLQHGQELHCYITKHDFKGYLLLWNSLIDMYSKSGRILVARRVFDLLTNRDQVSYTSMIAGYGIQGEGTAALKLFNQMIDSGIKPDHINMVAVLSACSHSGLVSQGHKLFKMMIESYGIAPQMEHYSCMVDLFARAGLVKKAEELLHKAPLPPTAAMWAALVGACQVYENTEIGERAAKKLLEMGTDNPGHYVLIANMYAAAGCWDELAKVRTMMRDSGVRKSPGLAWPDLGNGFHPFLVGDRSNPLAPEIYEVLDTLTGQMSDPGSIENLDLEFVVDIVVYIDLPAMNNSTSNDGSESLNC</sequence>
<feature type="repeat" description="PPR" evidence="2">
    <location>
        <begin position="868"/>
        <end position="902"/>
    </location>
</feature>
<dbReference type="EMBL" id="PYDT01000007">
    <property type="protein sequence ID" value="THU56427.1"/>
    <property type="molecule type" value="Genomic_DNA"/>
</dbReference>
<dbReference type="FunFam" id="1.25.40.10:FF:000637">
    <property type="entry name" value="Pentatricopeptide repeat-containing protein"/>
    <property type="match status" value="1"/>
</dbReference>
<dbReference type="InterPro" id="IPR002885">
    <property type="entry name" value="PPR_rpt"/>
</dbReference>
<name>A0A4S8J4Q4_MUSBA</name>
<organism evidence="3 4">
    <name type="scientific">Musa balbisiana</name>
    <name type="common">Banana</name>
    <dbReference type="NCBI Taxonomy" id="52838"/>
    <lineage>
        <taxon>Eukaryota</taxon>
        <taxon>Viridiplantae</taxon>
        <taxon>Streptophyta</taxon>
        <taxon>Embryophyta</taxon>
        <taxon>Tracheophyta</taxon>
        <taxon>Spermatophyta</taxon>
        <taxon>Magnoliopsida</taxon>
        <taxon>Liliopsida</taxon>
        <taxon>Zingiberales</taxon>
        <taxon>Musaceae</taxon>
        <taxon>Musa</taxon>
    </lineage>
</organism>
<dbReference type="FunFam" id="1.25.40.10:FF:000158">
    <property type="entry name" value="pentatricopeptide repeat-containing protein At2g33680"/>
    <property type="match status" value="1"/>
</dbReference>
<evidence type="ECO:0000256" key="2">
    <source>
        <dbReference type="PROSITE-ProRule" id="PRU00708"/>
    </source>
</evidence>
<proteinExistence type="predicted"/>
<dbReference type="PROSITE" id="PS51375">
    <property type="entry name" value="PPR"/>
    <property type="match status" value="11"/>
</dbReference>
<dbReference type="Pfam" id="PF01535">
    <property type="entry name" value="PPR"/>
    <property type="match status" value="9"/>
</dbReference>
<keyword evidence="1" id="KW-0677">Repeat</keyword>
<dbReference type="GO" id="GO:0003723">
    <property type="term" value="F:RNA binding"/>
    <property type="evidence" value="ECO:0007669"/>
    <property type="project" value="InterPro"/>
</dbReference>
<feature type="repeat" description="PPR" evidence="2">
    <location>
        <begin position="226"/>
        <end position="256"/>
    </location>
</feature>
<dbReference type="Pfam" id="PF13041">
    <property type="entry name" value="PPR_2"/>
    <property type="match status" value="4"/>
</dbReference>
<reference evidence="3 4" key="1">
    <citation type="journal article" date="2019" name="Nat. Plants">
        <title>Genome sequencing of Musa balbisiana reveals subgenome evolution and function divergence in polyploid bananas.</title>
        <authorList>
            <person name="Yao X."/>
        </authorList>
    </citation>
    <scope>NUCLEOTIDE SEQUENCE [LARGE SCALE GENOMIC DNA]</scope>
    <source>
        <strain evidence="4">cv. DH-PKW</strain>
        <tissue evidence="3">Leaves</tissue>
    </source>
</reference>